<dbReference type="KEGG" id="mgod:E7746_14585"/>
<evidence type="ECO:0000313" key="2">
    <source>
        <dbReference type="EMBL" id="QCD37164.1"/>
    </source>
</evidence>
<name>A0A4P7VS12_9BACT</name>
<feature type="region of interest" description="Disordered" evidence="1">
    <location>
        <begin position="166"/>
        <end position="198"/>
    </location>
</feature>
<feature type="compositionally biased region" description="Basic and acidic residues" evidence="1">
    <location>
        <begin position="108"/>
        <end position="122"/>
    </location>
</feature>
<feature type="compositionally biased region" description="Acidic residues" evidence="1">
    <location>
        <begin position="79"/>
        <end position="92"/>
    </location>
</feature>
<dbReference type="RefSeq" id="WP_135472879.1">
    <property type="nucleotide sequence ID" value="NZ_CP039394.1"/>
</dbReference>
<organism evidence="2 3">
    <name type="scientific">Muribaculum gordoncarteri</name>
    <dbReference type="NCBI Taxonomy" id="2530390"/>
    <lineage>
        <taxon>Bacteria</taxon>
        <taxon>Pseudomonadati</taxon>
        <taxon>Bacteroidota</taxon>
        <taxon>Bacteroidia</taxon>
        <taxon>Bacteroidales</taxon>
        <taxon>Muribaculaceae</taxon>
        <taxon>Muribaculum</taxon>
    </lineage>
</organism>
<gene>
    <name evidence="2" type="ORF">E7746_14585</name>
</gene>
<dbReference type="GeneID" id="82151188"/>
<feature type="region of interest" description="Disordered" evidence="1">
    <location>
        <begin position="58"/>
        <end position="122"/>
    </location>
</feature>
<evidence type="ECO:0008006" key="4">
    <source>
        <dbReference type="Google" id="ProtNLM"/>
    </source>
</evidence>
<dbReference type="AlphaFoldDB" id="A0A4P7VS12"/>
<keyword evidence="2" id="KW-0614">Plasmid</keyword>
<keyword evidence="3" id="KW-1185">Reference proteome</keyword>
<geneLocation type="plasmid" evidence="3">
    <name>ptaa-4-1</name>
</geneLocation>
<protein>
    <recommendedName>
        <fullName evidence="4">DUF4355 domain-containing protein</fullName>
    </recommendedName>
</protein>
<dbReference type="EMBL" id="CP039394">
    <property type="protein sequence ID" value="QCD37164.1"/>
    <property type="molecule type" value="Genomic_DNA"/>
</dbReference>
<sequence>MKKKLLAALTAKCKQYGLTPKGIEELVEIGASDLTDEATDDEIAAKVDSLVPYAKAMQGEITRKSRKKSSTKPSKGEGDGEEEDGETGEDEIPAWMKPFTERLNALETENKTLKEEKAKSERASLIADKAKKLGIPDYLVKRLHLADDADVDAELTSFKQDLVNNNLMPKDRSHELGNSEEESKAAAKAWAQSLPDKK</sequence>
<reference evidence="2 3" key="1">
    <citation type="submission" date="2019-02" db="EMBL/GenBank/DDBJ databases">
        <title>Isolation and identification of novel species under the genus Muribaculum.</title>
        <authorList>
            <person name="Miyake S."/>
            <person name="Ding Y."/>
            <person name="Low A."/>
            <person name="Soh M."/>
            <person name="Seedorf H."/>
        </authorList>
    </citation>
    <scope>NUCLEOTIDE SEQUENCE [LARGE SCALE GENOMIC DNA]</scope>
    <source>
        <strain evidence="2 3">TLL-A4</strain>
        <plasmid evidence="3">ptaa-4-1</plasmid>
    </source>
</reference>
<evidence type="ECO:0000313" key="3">
    <source>
        <dbReference type="Proteomes" id="UP000297031"/>
    </source>
</evidence>
<feature type="compositionally biased region" description="Basic and acidic residues" evidence="1">
    <location>
        <begin position="169"/>
        <end position="185"/>
    </location>
</feature>
<evidence type="ECO:0000256" key="1">
    <source>
        <dbReference type="SAM" id="MobiDB-lite"/>
    </source>
</evidence>
<proteinExistence type="predicted"/>
<dbReference type="Proteomes" id="UP000297031">
    <property type="component" value="Plasmid pTAA-4-1"/>
</dbReference>
<dbReference type="OrthoDB" id="1049800at2"/>
<accession>A0A4P7VS12</accession>